<dbReference type="SUPFAM" id="SSF75304">
    <property type="entry name" value="Amidase signature (AS) enzymes"/>
    <property type="match status" value="1"/>
</dbReference>
<evidence type="ECO:0000313" key="1">
    <source>
        <dbReference type="EMBL" id="KAF2001663.1"/>
    </source>
</evidence>
<dbReference type="EMBL" id="ML977582">
    <property type="protein sequence ID" value="KAF2001663.1"/>
    <property type="molecule type" value="Genomic_DNA"/>
</dbReference>
<dbReference type="InterPro" id="IPR036928">
    <property type="entry name" value="AS_sf"/>
</dbReference>
<gene>
    <name evidence="1" type="ORF">P154DRAFT_575009</name>
</gene>
<name>A0A6A5WII1_9PLEO</name>
<dbReference type="AlphaFoldDB" id="A0A6A5WII1"/>
<keyword evidence="2" id="KW-1185">Reference proteome</keyword>
<accession>A0A6A5WII1</accession>
<dbReference type="OrthoDB" id="5423360at2759"/>
<organism evidence="1 2">
    <name type="scientific">Amniculicola lignicola CBS 123094</name>
    <dbReference type="NCBI Taxonomy" id="1392246"/>
    <lineage>
        <taxon>Eukaryota</taxon>
        <taxon>Fungi</taxon>
        <taxon>Dikarya</taxon>
        <taxon>Ascomycota</taxon>
        <taxon>Pezizomycotina</taxon>
        <taxon>Dothideomycetes</taxon>
        <taxon>Pleosporomycetidae</taxon>
        <taxon>Pleosporales</taxon>
        <taxon>Amniculicolaceae</taxon>
        <taxon>Amniculicola</taxon>
    </lineage>
</organism>
<sequence>MSKAFLSKNLLDLGAAVVGKKKTAQFASADRPTVDWVDHHDVFNPRGNGYQDPGGSSAGTGAWIDVSTCTDGTAPSFLQPKMACLA</sequence>
<protein>
    <recommendedName>
        <fullName evidence="3">Amidase domain-containing protein</fullName>
    </recommendedName>
</protein>
<dbReference type="Proteomes" id="UP000799779">
    <property type="component" value="Unassembled WGS sequence"/>
</dbReference>
<evidence type="ECO:0008006" key="3">
    <source>
        <dbReference type="Google" id="ProtNLM"/>
    </source>
</evidence>
<reference evidence="1" key="1">
    <citation type="journal article" date="2020" name="Stud. Mycol.">
        <title>101 Dothideomycetes genomes: a test case for predicting lifestyles and emergence of pathogens.</title>
        <authorList>
            <person name="Haridas S."/>
            <person name="Albert R."/>
            <person name="Binder M."/>
            <person name="Bloem J."/>
            <person name="Labutti K."/>
            <person name="Salamov A."/>
            <person name="Andreopoulos B."/>
            <person name="Baker S."/>
            <person name="Barry K."/>
            <person name="Bills G."/>
            <person name="Bluhm B."/>
            <person name="Cannon C."/>
            <person name="Castanera R."/>
            <person name="Culley D."/>
            <person name="Daum C."/>
            <person name="Ezra D."/>
            <person name="Gonzalez J."/>
            <person name="Henrissat B."/>
            <person name="Kuo A."/>
            <person name="Liang C."/>
            <person name="Lipzen A."/>
            <person name="Lutzoni F."/>
            <person name="Magnuson J."/>
            <person name="Mondo S."/>
            <person name="Nolan M."/>
            <person name="Ohm R."/>
            <person name="Pangilinan J."/>
            <person name="Park H.-J."/>
            <person name="Ramirez L."/>
            <person name="Alfaro M."/>
            <person name="Sun H."/>
            <person name="Tritt A."/>
            <person name="Yoshinaga Y."/>
            <person name="Zwiers L.-H."/>
            <person name="Turgeon B."/>
            <person name="Goodwin S."/>
            <person name="Spatafora J."/>
            <person name="Crous P."/>
            <person name="Grigoriev I."/>
        </authorList>
    </citation>
    <scope>NUCLEOTIDE SEQUENCE</scope>
    <source>
        <strain evidence="1">CBS 123094</strain>
    </source>
</reference>
<evidence type="ECO:0000313" key="2">
    <source>
        <dbReference type="Proteomes" id="UP000799779"/>
    </source>
</evidence>
<dbReference type="Gene3D" id="3.90.1300.10">
    <property type="entry name" value="Amidase signature (AS) domain"/>
    <property type="match status" value="1"/>
</dbReference>
<proteinExistence type="predicted"/>